<feature type="domain" description="TFIIE beta" evidence="9">
    <location>
        <begin position="40"/>
        <end position="122"/>
    </location>
</feature>
<dbReference type="InterPro" id="IPR040501">
    <property type="entry name" value="TFA2_Winged_2"/>
</dbReference>
<protein>
    <recommendedName>
        <fullName evidence="7">Transcription initiation factor IIE subunit beta</fullName>
    </recommendedName>
</protein>
<accession>A0A8H3ISE1</accession>
<comment type="similarity">
    <text evidence="7">Belongs to the TFIIE beta subunit family.</text>
</comment>
<feature type="region of interest" description="Disordered" evidence="8">
    <location>
        <begin position="229"/>
        <end position="264"/>
    </location>
</feature>
<feature type="compositionally biased region" description="Basic residues" evidence="8">
    <location>
        <begin position="236"/>
        <end position="249"/>
    </location>
</feature>
<feature type="compositionally biased region" description="Basic and acidic residues" evidence="8">
    <location>
        <begin position="251"/>
        <end position="264"/>
    </location>
</feature>
<keyword evidence="5 7" id="KW-0539">Nucleus</keyword>
<keyword evidence="3 7" id="KW-0238">DNA-binding</keyword>
<evidence type="ECO:0000256" key="5">
    <source>
        <dbReference type="ARBA" id="ARBA00023242"/>
    </source>
</evidence>
<keyword evidence="11" id="KW-1185">Reference proteome</keyword>
<dbReference type="EMBL" id="CAJPDQ010000021">
    <property type="protein sequence ID" value="CAF9924309.1"/>
    <property type="molecule type" value="Genomic_DNA"/>
</dbReference>
<comment type="function">
    <text evidence="6 7">Recruits TFIIH to the initiation complex and stimulates the RNA polymerase II C-terminal domain kinase and DNA-dependent ATPase activities of TFIIH. Both TFIIH and TFIIE are required for promoter clearance by RNA polymerase.</text>
</comment>
<dbReference type="GO" id="GO:0003677">
    <property type="term" value="F:DNA binding"/>
    <property type="evidence" value="ECO:0007669"/>
    <property type="project" value="UniProtKB-UniRule"/>
</dbReference>
<dbReference type="Pfam" id="PF18121">
    <property type="entry name" value="TFA2_Winged_2"/>
    <property type="match status" value="1"/>
</dbReference>
<proteinExistence type="inferred from homology"/>
<dbReference type="OrthoDB" id="5323195at2759"/>
<reference evidence="10" key="1">
    <citation type="submission" date="2021-03" db="EMBL/GenBank/DDBJ databases">
        <authorList>
            <person name="Tagirdzhanova G."/>
        </authorList>
    </citation>
    <scope>NUCLEOTIDE SEQUENCE</scope>
</reference>
<evidence type="ECO:0000313" key="11">
    <source>
        <dbReference type="Proteomes" id="UP000664169"/>
    </source>
</evidence>
<sequence>MATKTINSLKRPSPGGSSRPSPAPSQSLPLAPGQIHSQVADTGTGSELLTQVNYASSHLKSKPRGTQLSFEDLLSYLSLQHADEQRKHMLLMALKMNPSIRYDPKALDGRGGFAFKPKYDISNSAQLLQRLQSQRTFHGFPAKGLEEGWPDYKEEINELNDQHKVLVLAAKKDQAPRTIWSDDPSLWHDIDVEFKDMWSKIKLPDAENTANELEKHNLLPTNKFKKAKLAVTTTTKKPKKSKRSGKITNHHMQDILKDYSHKRK</sequence>
<evidence type="ECO:0000256" key="2">
    <source>
        <dbReference type="ARBA" id="ARBA00023015"/>
    </source>
</evidence>
<dbReference type="PANTHER" id="PTHR12716">
    <property type="entry name" value="TRANSCRIPTION INITIATION FACTOR IIE, BETA SUBUNIT"/>
    <property type="match status" value="1"/>
</dbReference>
<dbReference type="Pfam" id="PF02186">
    <property type="entry name" value="TFIIE_beta"/>
    <property type="match status" value="1"/>
</dbReference>
<dbReference type="Pfam" id="PF22254">
    <property type="entry name" value="TFA2_E-tether"/>
    <property type="match status" value="1"/>
</dbReference>
<dbReference type="GO" id="GO:0005673">
    <property type="term" value="C:transcription factor TFIIE complex"/>
    <property type="evidence" value="ECO:0007669"/>
    <property type="project" value="UniProtKB-UniRule"/>
</dbReference>
<dbReference type="PANTHER" id="PTHR12716:SF8">
    <property type="entry name" value="TRANSCRIPTION INITIATION FACTOR IIE SUBUNIT BETA"/>
    <property type="match status" value="1"/>
</dbReference>
<organism evidence="10 11">
    <name type="scientific">Gomphillus americanus</name>
    <dbReference type="NCBI Taxonomy" id="1940652"/>
    <lineage>
        <taxon>Eukaryota</taxon>
        <taxon>Fungi</taxon>
        <taxon>Dikarya</taxon>
        <taxon>Ascomycota</taxon>
        <taxon>Pezizomycotina</taxon>
        <taxon>Lecanoromycetes</taxon>
        <taxon>OSLEUM clade</taxon>
        <taxon>Ostropomycetidae</taxon>
        <taxon>Ostropales</taxon>
        <taxon>Graphidaceae</taxon>
        <taxon>Gomphilloideae</taxon>
        <taxon>Gomphillus</taxon>
    </lineage>
</organism>
<dbReference type="InterPro" id="IPR003166">
    <property type="entry name" value="TFIIE_bsu_DNA-bd"/>
</dbReference>
<dbReference type="PROSITE" id="PS51351">
    <property type="entry name" value="TFIIE_BETA_C"/>
    <property type="match status" value="1"/>
</dbReference>
<evidence type="ECO:0000256" key="8">
    <source>
        <dbReference type="SAM" id="MobiDB-lite"/>
    </source>
</evidence>
<dbReference type="AlphaFoldDB" id="A0A8H3ISE1"/>
<feature type="compositionally biased region" description="Low complexity" evidence="8">
    <location>
        <begin position="8"/>
        <end position="33"/>
    </location>
</feature>
<evidence type="ECO:0000259" key="9">
    <source>
        <dbReference type="PROSITE" id="PS51351"/>
    </source>
</evidence>
<dbReference type="InterPro" id="IPR054600">
    <property type="entry name" value="TFA2_E-tether"/>
</dbReference>
<name>A0A8H3ISE1_9LECA</name>
<gene>
    <name evidence="10" type="ORF">GOMPHAMPRED_003589</name>
</gene>
<evidence type="ECO:0000256" key="1">
    <source>
        <dbReference type="ARBA" id="ARBA00004123"/>
    </source>
</evidence>
<evidence type="ECO:0000256" key="4">
    <source>
        <dbReference type="ARBA" id="ARBA00023163"/>
    </source>
</evidence>
<evidence type="ECO:0000256" key="7">
    <source>
        <dbReference type="PIRNR" id="PIRNR016398"/>
    </source>
</evidence>
<feature type="region of interest" description="Disordered" evidence="8">
    <location>
        <begin position="1"/>
        <end position="38"/>
    </location>
</feature>
<dbReference type="GO" id="GO:0006367">
    <property type="term" value="P:transcription initiation at RNA polymerase II promoter"/>
    <property type="evidence" value="ECO:0007669"/>
    <property type="project" value="UniProtKB-UniRule"/>
</dbReference>
<keyword evidence="2 7" id="KW-0805">Transcription regulation</keyword>
<dbReference type="Proteomes" id="UP000664169">
    <property type="component" value="Unassembled WGS sequence"/>
</dbReference>
<dbReference type="PIRSF" id="PIRSF016398">
    <property type="entry name" value="TFIIE-beta"/>
    <property type="match status" value="1"/>
</dbReference>
<comment type="subunit">
    <text evidence="7">Tetramer of two alpha and two beta chains.</text>
</comment>
<comment type="subcellular location">
    <subcellularLocation>
        <location evidence="1 7">Nucleus</location>
    </subcellularLocation>
</comment>
<dbReference type="InterPro" id="IPR016656">
    <property type="entry name" value="TFIIE-bsu"/>
</dbReference>
<dbReference type="GO" id="GO:0001097">
    <property type="term" value="F:TFIIH-class transcription factor complex binding"/>
    <property type="evidence" value="ECO:0007669"/>
    <property type="project" value="TreeGrafter"/>
</dbReference>
<evidence type="ECO:0000256" key="6">
    <source>
        <dbReference type="ARBA" id="ARBA00025581"/>
    </source>
</evidence>
<comment type="caution">
    <text evidence="10">The sequence shown here is derived from an EMBL/GenBank/DDBJ whole genome shotgun (WGS) entry which is preliminary data.</text>
</comment>
<evidence type="ECO:0000313" key="10">
    <source>
        <dbReference type="EMBL" id="CAF9924309.1"/>
    </source>
</evidence>
<keyword evidence="4 7" id="KW-0804">Transcription</keyword>
<evidence type="ECO:0000256" key="3">
    <source>
        <dbReference type="ARBA" id="ARBA00023125"/>
    </source>
</evidence>